<dbReference type="PANTHER" id="PTHR35446:SF2">
    <property type="entry name" value="CARBOXYMUCONOLACTONE DECARBOXYLASE-LIKE DOMAIN-CONTAINING PROTEIN"/>
    <property type="match status" value="1"/>
</dbReference>
<dbReference type="EMBL" id="FNTV01000001">
    <property type="protein sequence ID" value="SEE50341.1"/>
    <property type="molecule type" value="Genomic_DNA"/>
</dbReference>
<dbReference type="GO" id="GO:0051920">
    <property type="term" value="F:peroxiredoxin activity"/>
    <property type="evidence" value="ECO:0007669"/>
    <property type="project" value="InterPro"/>
</dbReference>
<dbReference type="InterPro" id="IPR029032">
    <property type="entry name" value="AhpD-like"/>
</dbReference>
<dbReference type="AlphaFoldDB" id="A0A1H5JEA8"/>
<feature type="domain" description="Carboxymuconolactone decarboxylase-like" evidence="1">
    <location>
        <begin position="41"/>
        <end position="117"/>
    </location>
</feature>
<dbReference type="SUPFAM" id="SSF69118">
    <property type="entry name" value="AhpD-like"/>
    <property type="match status" value="1"/>
</dbReference>
<name>A0A1H5JEA8_9MICC</name>
<gene>
    <name evidence="2" type="ORF">SAMN04489740_1580</name>
</gene>
<proteinExistence type="predicted"/>
<evidence type="ECO:0000313" key="2">
    <source>
        <dbReference type="EMBL" id="SEE50341.1"/>
    </source>
</evidence>
<evidence type="ECO:0000313" key="3">
    <source>
        <dbReference type="Proteomes" id="UP000182725"/>
    </source>
</evidence>
<dbReference type="Pfam" id="PF02627">
    <property type="entry name" value="CMD"/>
    <property type="match status" value="1"/>
</dbReference>
<accession>A0A1H5JEA8</accession>
<dbReference type="InterPro" id="IPR003779">
    <property type="entry name" value="CMD-like"/>
</dbReference>
<dbReference type="Gene3D" id="1.20.1290.10">
    <property type="entry name" value="AhpD-like"/>
    <property type="match status" value="1"/>
</dbReference>
<evidence type="ECO:0000259" key="1">
    <source>
        <dbReference type="Pfam" id="PF02627"/>
    </source>
</evidence>
<sequence length="203" mass="21377">MSIVDTVPPELATGLLADIYGSDAHALGYVPSHSLVMGLRPEAYAAWRALQQAIAGSLGQRRYELVTLAAAQALGSRACLLAHVNKSLGFMGEEQLVRLMRNYRDAGLSASEVAMMDFAAKLSRNAAAMDDADSVSLRRAGFSDTEIVDVTLAAAARNYFSKALQALAVEVDVPPGLSPAMLLAVNETLAAQEPATGTPTDVE</sequence>
<dbReference type="RefSeq" id="WP_074711239.1">
    <property type="nucleotide sequence ID" value="NZ_FNTV01000001.1"/>
</dbReference>
<dbReference type="Proteomes" id="UP000182725">
    <property type="component" value="Unassembled WGS sequence"/>
</dbReference>
<organism evidence="2 3">
    <name type="scientific">Arthrobacter alpinus</name>
    <dbReference type="NCBI Taxonomy" id="656366"/>
    <lineage>
        <taxon>Bacteria</taxon>
        <taxon>Bacillati</taxon>
        <taxon>Actinomycetota</taxon>
        <taxon>Actinomycetes</taxon>
        <taxon>Micrococcales</taxon>
        <taxon>Micrococcaceae</taxon>
        <taxon>Arthrobacter</taxon>
    </lineage>
</organism>
<keyword evidence="2" id="KW-0575">Peroxidase</keyword>
<dbReference type="PANTHER" id="PTHR35446">
    <property type="entry name" value="SI:CH211-175M2.5"/>
    <property type="match status" value="1"/>
</dbReference>
<reference evidence="2 3" key="1">
    <citation type="submission" date="2016-10" db="EMBL/GenBank/DDBJ databases">
        <authorList>
            <person name="de Groot N.N."/>
        </authorList>
    </citation>
    <scope>NUCLEOTIDE SEQUENCE [LARGE SCALE GENOMIC DNA]</scope>
    <source>
        <strain evidence="2 3">DSM 22274</strain>
    </source>
</reference>
<protein>
    <submittedName>
        <fullName evidence="2">Uncharacterized peroxidase-related enzyme</fullName>
    </submittedName>
</protein>
<keyword evidence="2" id="KW-0560">Oxidoreductase</keyword>